<organism evidence="2 3">
    <name type="scientific">Trichoderma longibrachiatum ATCC 18648</name>
    <dbReference type="NCBI Taxonomy" id="983965"/>
    <lineage>
        <taxon>Eukaryota</taxon>
        <taxon>Fungi</taxon>
        <taxon>Dikarya</taxon>
        <taxon>Ascomycota</taxon>
        <taxon>Pezizomycotina</taxon>
        <taxon>Sordariomycetes</taxon>
        <taxon>Hypocreomycetidae</taxon>
        <taxon>Hypocreales</taxon>
        <taxon>Hypocreaceae</taxon>
        <taxon>Trichoderma</taxon>
    </lineage>
</organism>
<dbReference type="EMBL" id="KZ679131">
    <property type="protein sequence ID" value="PTB76874.1"/>
    <property type="molecule type" value="Genomic_DNA"/>
</dbReference>
<feature type="region of interest" description="Disordered" evidence="1">
    <location>
        <begin position="46"/>
        <end position="73"/>
    </location>
</feature>
<gene>
    <name evidence="2" type="ORF">M440DRAFT_1237254</name>
</gene>
<proteinExistence type="predicted"/>
<sequence length="189" mass="21531">MASGLTTQIECYYQTEVYFSTFCLGHGRLHYWHAFSNITKAKAQISPRRRPKRWTGTNRAVNAHPGRGLTGPAGLATSLSETSRRRRLLPFDFASLLSFCLPVGSFDVASLGLANAHKRRWGPRRECVAPFSASSAWLHFVHLERSSWSVRVVMRSLSIYLFQLKSRSLCAATLRLVFTLSSQYHCWRY</sequence>
<keyword evidence="3" id="KW-1185">Reference proteome</keyword>
<name>A0A2T4C5S4_TRILO</name>
<dbReference type="Proteomes" id="UP000240760">
    <property type="component" value="Unassembled WGS sequence"/>
</dbReference>
<evidence type="ECO:0000313" key="3">
    <source>
        <dbReference type="Proteomes" id="UP000240760"/>
    </source>
</evidence>
<protein>
    <submittedName>
        <fullName evidence="2">Uncharacterized protein</fullName>
    </submittedName>
</protein>
<evidence type="ECO:0000313" key="2">
    <source>
        <dbReference type="EMBL" id="PTB76874.1"/>
    </source>
</evidence>
<reference evidence="2 3" key="1">
    <citation type="submission" date="2016-07" db="EMBL/GenBank/DDBJ databases">
        <title>Multiple horizontal gene transfer events from other fungi enriched the ability of initially mycotrophic Trichoderma (Ascomycota) to feed on dead plant biomass.</title>
        <authorList>
            <consortium name="DOE Joint Genome Institute"/>
            <person name="Aerts A."/>
            <person name="Atanasova L."/>
            <person name="Chenthamara K."/>
            <person name="Zhang J."/>
            <person name="Grujic M."/>
            <person name="Henrissat B."/>
            <person name="Kuo A."/>
            <person name="Salamov A."/>
            <person name="Lipzen A."/>
            <person name="Labutti K."/>
            <person name="Barry K."/>
            <person name="Miao Y."/>
            <person name="Rahimi M.J."/>
            <person name="Shen Q."/>
            <person name="Grigoriev I.V."/>
            <person name="Kubicek C.P."/>
            <person name="Druzhinina I.S."/>
        </authorList>
    </citation>
    <scope>NUCLEOTIDE SEQUENCE [LARGE SCALE GENOMIC DNA]</scope>
    <source>
        <strain evidence="2 3">ATCC 18648</strain>
    </source>
</reference>
<evidence type="ECO:0000256" key="1">
    <source>
        <dbReference type="SAM" id="MobiDB-lite"/>
    </source>
</evidence>
<accession>A0A2T4C5S4</accession>
<dbReference type="AlphaFoldDB" id="A0A2T4C5S4"/>